<dbReference type="Gene3D" id="2.130.10.10">
    <property type="entry name" value="YVTN repeat-like/Quinoprotein amine dehydrogenase"/>
    <property type="match status" value="1"/>
</dbReference>
<protein>
    <recommendedName>
        <fullName evidence="3">ASTRA-associated protein 1</fullName>
    </recommendedName>
</protein>
<gene>
    <name evidence="1" type="ORF">HG536_0B01930</name>
</gene>
<keyword evidence="2" id="KW-1185">Reference proteome</keyword>
<dbReference type="KEGG" id="tgb:HG536_0B01930"/>
<dbReference type="Proteomes" id="UP000515788">
    <property type="component" value="Chromosome 2"/>
</dbReference>
<accession>A0A7G3ZCU4</accession>
<organism evidence="1 2">
    <name type="scientific">Torulaspora globosa</name>
    <dbReference type="NCBI Taxonomy" id="48254"/>
    <lineage>
        <taxon>Eukaryota</taxon>
        <taxon>Fungi</taxon>
        <taxon>Dikarya</taxon>
        <taxon>Ascomycota</taxon>
        <taxon>Saccharomycotina</taxon>
        <taxon>Saccharomycetes</taxon>
        <taxon>Saccharomycetales</taxon>
        <taxon>Saccharomycetaceae</taxon>
        <taxon>Torulaspora</taxon>
    </lineage>
</organism>
<dbReference type="InterPro" id="IPR015943">
    <property type="entry name" value="WD40/YVTN_repeat-like_dom_sf"/>
</dbReference>
<evidence type="ECO:0000313" key="2">
    <source>
        <dbReference type="Proteomes" id="UP000515788"/>
    </source>
</evidence>
<evidence type="ECO:0000313" key="1">
    <source>
        <dbReference type="EMBL" id="QLL31330.1"/>
    </source>
</evidence>
<dbReference type="GeneID" id="59324449"/>
<dbReference type="InterPro" id="IPR036322">
    <property type="entry name" value="WD40_repeat_dom_sf"/>
</dbReference>
<sequence>MKEHHLNDIQLPEYSLRCHKSGVTASTFVEWPSRSSVPILITGDSSGLIVLWDLIVRRPLVTHTLAGGAQVVAMQDLGDGLIAILSKDHKLRLLEMTAKEMKSLAECTTSFEAPQQQLHEIYEVPVNTLNFANFVLQKLNKGFYRLICTNTQDSEAIDVYQFHLSNVHSLQRVFRGVTFGGVIQKLATDPESVKARKLGIVMRFLEHQETIYCGFESGLVVGFKIHDLDCERTNIDEDADRNHNTCIEIVYVSSVHYPEPVLALELNDATGEILTSSTKDVVGIHPPISTQGAIGCQSNFFHDQASSVLIRRDLKICGTNFKKVPASSIGYLAVVNGNLVASSWSGITYVLSPDYRVLVTMSKSRPNVFVSDSSQGSLQGANEEKTQKRHIKVSSLTGISPAVIQRFSSLDHQLTRWQGQNRRMRAFAAKSWCIIGYDDGSIAVHQI</sequence>
<evidence type="ECO:0008006" key="3">
    <source>
        <dbReference type="Google" id="ProtNLM"/>
    </source>
</evidence>
<dbReference type="EMBL" id="CP059247">
    <property type="protein sequence ID" value="QLL31330.1"/>
    <property type="molecule type" value="Genomic_DNA"/>
</dbReference>
<dbReference type="SUPFAM" id="SSF50978">
    <property type="entry name" value="WD40 repeat-like"/>
    <property type="match status" value="1"/>
</dbReference>
<name>A0A7G3ZCU4_9SACH</name>
<dbReference type="RefSeq" id="XP_037138005.1">
    <property type="nucleotide sequence ID" value="XM_037282110.1"/>
</dbReference>
<dbReference type="AlphaFoldDB" id="A0A7G3ZCU4"/>
<dbReference type="OrthoDB" id="7668193at2759"/>
<reference evidence="1 2" key="1">
    <citation type="submission" date="2020-06" db="EMBL/GenBank/DDBJ databases">
        <title>The yeast mating-type switching endonuclease HO is a domesticated member of an unorthodox homing genetic element family.</title>
        <authorList>
            <person name="Coughlan A.Y."/>
            <person name="Lombardi L."/>
            <person name="Braun-Galleani S."/>
            <person name="Martos A.R."/>
            <person name="Galeote V."/>
            <person name="Bigey F."/>
            <person name="Dequin S."/>
            <person name="Byrne K.P."/>
            <person name="Wolfe K.H."/>
        </authorList>
    </citation>
    <scope>NUCLEOTIDE SEQUENCE [LARGE SCALE GENOMIC DNA]</scope>
    <source>
        <strain evidence="1 2">CBS764</strain>
    </source>
</reference>
<proteinExistence type="predicted"/>